<dbReference type="EMBL" id="JAPDNT010000001">
    <property type="protein sequence ID" value="MCW3472960.1"/>
    <property type="molecule type" value="Genomic_DNA"/>
</dbReference>
<protein>
    <submittedName>
        <fullName evidence="2">DUF4743 domain-containing protein</fullName>
    </submittedName>
</protein>
<proteinExistence type="predicted"/>
<organism evidence="2 3">
    <name type="scientific">Limobrevibacterium gyesilva</name>
    <dbReference type="NCBI Taxonomy" id="2991712"/>
    <lineage>
        <taxon>Bacteria</taxon>
        <taxon>Pseudomonadati</taxon>
        <taxon>Pseudomonadota</taxon>
        <taxon>Alphaproteobacteria</taxon>
        <taxon>Acetobacterales</taxon>
        <taxon>Acetobacteraceae</taxon>
        <taxon>Limobrevibacterium</taxon>
    </lineage>
</organism>
<dbReference type="Pfam" id="PF00293">
    <property type="entry name" value="NUDIX"/>
    <property type="match status" value="1"/>
</dbReference>
<reference evidence="2" key="1">
    <citation type="submission" date="2022-09" db="EMBL/GenBank/DDBJ databases">
        <title>Rhodovastum sp. nov. RN2-1 isolated from soil in Seongnam, South Korea.</title>
        <authorList>
            <person name="Le N.T."/>
        </authorList>
    </citation>
    <scope>NUCLEOTIDE SEQUENCE</scope>
    <source>
        <strain evidence="2">RN2-1</strain>
    </source>
</reference>
<dbReference type="RefSeq" id="WP_264711546.1">
    <property type="nucleotide sequence ID" value="NZ_JAPDNT010000001.1"/>
</dbReference>
<dbReference type="AlphaFoldDB" id="A0AA41YMF6"/>
<dbReference type="CDD" id="cd03676">
    <property type="entry name" value="NUDIX_Tnr3_like"/>
    <property type="match status" value="1"/>
</dbReference>
<dbReference type="InterPro" id="IPR015797">
    <property type="entry name" value="NUDIX_hydrolase-like_dom_sf"/>
</dbReference>
<dbReference type="GO" id="GO:0003824">
    <property type="term" value="F:catalytic activity"/>
    <property type="evidence" value="ECO:0007669"/>
    <property type="project" value="UniProtKB-ARBA"/>
</dbReference>
<dbReference type="Gene3D" id="3.90.79.10">
    <property type="entry name" value="Nucleoside Triphosphate Pyrophosphohydrolase"/>
    <property type="match status" value="1"/>
</dbReference>
<evidence type="ECO:0000313" key="2">
    <source>
        <dbReference type="EMBL" id="MCW3472960.1"/>
    </source>
</evidence>
<sequence>MADTRYRHRMNTLMRHIAACNNAMLPGGRVPFLIGAAPVGWVRPGLAQALADFGGIVVGADGVVLAADAAADLPAIVRAVSERGFCRWRGEAFDVRAAAGEPALAQIDRGALPAFGVLAEGVHANGIVRRPNGLHLWVARRAAGKALDPGKLDHVVAGGSPAGLTPEETLVKEAAEEAAIPAAIAGRAVKVAEIGYAMERPEGLRRDLLHCYDLDLPEDFVPQAADGEVESFALWPVGRVMDAVRGTDAFKFNVNLVLIDLFLRLGMVAGEEGQSLRAALSRP</sequence>
<evidence type="ECO:0000313" key="3">
    <source>
        <dbReference type="Proteomes" id="UP001165679"/>
    </source>
</evidence>
<dbReference type="Pfam" id="PF15916">
    <property type="entry name" value="DUF4743"/>
    <property type="match status" value="1"/>
</dbReference>
<comment type="caution">
    <text evidence="2">The sequence shown here is derived from an EMBL/GenBank/DDBJ whole genome shotgun (WGS) entry which is preliminary data.</text>
</comment>
<dbReference type="SUPFAM" id="SSF55811">
    <property type="entry name" value="Nudix"/>
    <property type="match status" value="1"/>
</dbReference>
<gene>
    <name evidence="2" type="ORF">OL599_00070</name>
</gene>
<dbReference type="PROSITE" id="PS51462">
    <property type="entry name" value="NUDIX"/>
    <property type="match status" value="1"/>
</dbReference>
<feature type="domain" description="Nudix hydrolase" evidence="1">
    <location>
        <begin position="119"/>
        <end position="260"/>
    </location>
</feature>
<dbReference type="InterPro" id="IPR031804">
    <property type="entry name" value="DUF4743"/>
</dbReference>
<reference evidence="2" key="2">
    <citation type="submission" date="2022-10" db="EMBL/GenBank/DDBJ databases">
        <authorList>
            <person name="Trinh H.N."/>
        </authorList>
    </citation>
    <scope>NUCLEOTIDE SEQUENCE</scope>
    <source>
        <strain evidence="2">RN2-1</strain>
    </source>
</reference>
<name>A0AA41YMF6_9PROT</name>
<keyword evidence="3" id="KW-1185">Reference proteome</keyword>
<accession>A0AA41YMF6</accession>
<dbReference type="InterPro" id="IPR000086">
    <property type="entry name" value="NUDIX_hydrolase_dom"/>
</dbReference>
<dbReference type="Proteomes" id="UP001165679">
    <property type="component" value="Unassembled WGS sequence"/>
</dbReference>
<evidence type="ECO:0000259" key="1">
    <source>
        <dbReference type="PROSITE" id="PS51462"/>
    </source>
</evidence>